<feature type="transmembrane region" description="Helical" evidence="1">
    <location>
        <begin position="34"/>
        <end position="58"/>
    </location>
</feature>
<evidence type="ECO:0000313" key="2">
    <source>
        <dbReference type="EMBL" id="SHG43809.1"/>
    </source>
</evidence>
<dbReference type="AlphaFoldDB" id="A0A1M5JU71"/>
<organism evidence="2 3">
    <name type="scientific">Asaccharospora irregularis DSM 2635</name>
    <dbReference type="NCBI Taxonomy" id="1121321"/>
    <lineage>
        <taxon>Bacteria</taxon>
        <taxon>Bacillati</taxon>
        <taxon>Bacillota</taxon>
        <taxon>Clostridia</taxon>
        <taxon>Peptostreptococcales</taxon>
        <taxon>Peptostreptococcaceae</taxon>
        <taxon>Asaccharospora</taxon>
    </lineage>
</organism>
<name>A0A1M5JU71_9FIRM</name>
<keyword evidence="1" id="KW-0472">Membrane</keyword>
<dbReference type="Proteomes" id="UP000243255">
    <property type="component" value="Unassembled WGS sequence"/>
</dbReference>
<evidence type="ECO:0000313" key="3">
    <source>
        <dbReference type="Proteomes" id="UP000243255"/>
    </source>
</evidence>
<dbReference type="RefSeq" id="WP_073123376.1">
    <property type="nucleotide sequence ID" value="NZ_BAABCH010000028.1"/>
</dbReference>
<feature type="transmembrane region" description="Helical" evidence="1">
    <location>
        <begin position="64"/>
        <end position="85"/>
    </location>
</feature>
<proteinExistence type="predicted"/>
<keyword evidence="1" id="KW-0812">Transmembrane</keyword>
<keyword evidence="1" id="KW-1133">Transmembrane helix</keyword>
<accession>A0A1M5JU71</accession>
<dbReference type="OrthoDB" id="1757076at2"/>
<feature type="transmembrane region" description="Helical" evidence="1">
    <location>
        <begin position="6"/>
        <end position="22"/>
    </location>
</feature>
<reference evidence="3" key="1">
    <citation type="submission" date="2016-11" db="EMBL/GenBank/DDBJ databases">
        <authorList>
            <person name="Varghese N."/>
            <person name="Submissions S."/>
        </authorList>
    </citation>
    <scope>NUCLEOTIDE SEQUENCE [LARGE SCALE GENOMIC DNA]</scope>
    <source>
        <strain evidence="3">DSM 2635</strain>
    </source>
</reference>
<protein>
    <submittedName>
        <fullName evidence="2">Uncharacterized protein</fullName>
    </submittedName>
</protein>
<dbReference type="EMBL" id="FQWX01000002">
    <property type="protein sequence ID" value="SHG43809.1"/>
    <property type="molecule type" value="Genomic_DNA"/>
</dbReference>
<gene>
    <name evidence="2" type="ORF">SAMN04488530_10213</name>
</gene>
<sequence length="96" mass="10926">MLLTIIIFIGVLMFIPSVYLLIKNYKYGKYIKTYGLLSYLGLVISYVGVLLSMESVFIRLPGALPGLLPFFITLLVFSVLAKLLLKPIFLRDKKHK</sequence>
<evidence type="ECO:0000256" key="1">
    <source>
        <dbReference type="SAM" id="Phobius"/>
    </source>
</evidence>
<keyword evidence="3" id="KW-1185">Reference proteome</keyword>